<dbReference type="Proteomes" id="UP000195953">
    <property type="component" value="Chromosome 1"/>
</dbReference>
<name>A0A1Y6HEQ8_9XANT</name>
<organism evidence="3 5">
    <name type="scientific">Xanthomonas fragariae</name>
    <dbReference type="NCBI Taxonomy" id="48664"/>
    <lineage>
        <taxon>Bacteria</taxon>
        <taxon>Pseudomonadati</taxon>
        <taxon>Pseudomonadota</taxon>
        <taxon>Gammaproteobacteria</taxon>
        <taxon>Lysobacterales</taxon>
        <taxon>Lysobacteraceae</taxon>
        <taxon>Xanthomonas</taxon>
    </lineage>
</organism>
<feature type="compositionally biased region" description="Basic and acidic residues" evidence="1">
    <location>
        <begin position="1"/>
        <end position="18"/>
    </location>
</feature>
<sequence length="95" mass="9504">MSNLDKQERKAEAQDLNRDPISGAPGSHPVGVSIGGIAGGAAAGAVAGTVFGPLGTLIGAVAGVVAGAAAGKGLAERLDPTVETEYWRQEHRNRS</sequence>
<evidence type="ECO:0000256" key="1">
    <source>
        <dbReference type="SAM" id="MobiDB-lite"/>
    </source>
</evidence>
<evidence type="ECO:0000313" key="4">
    <source>
        <dbReference type="Proteomes" id="UP000195877"/>
    </source>
</evidence>
<protein>
    <recommendedName>
        <fullName evidence="6">Glycine zipper domain-containing protein</fullName>
    </recommendedName>
</protein>
<dbReference type="Proteomes" id="UP000195877">
    <property type="component" value="Chromosome 1"/>
</dbReference>
<gene>
    <name evidence="3" type="ORF">PD5205_00316</name>
    <name evidence="2" type="ORF">PD885_03693</name>
</gene>
<evidence type="ECO:0000313" key="3">
    <source>
        <dbReference type="EMBL" id="SMR01636.1"/>
    </source>
</evidence>
<accession>A0A1Y6HEQ8</accession>
<proteinExistence type="predicted"/>
<evidence type="ECO:0008006" key="6">
    <source>
        <dbReference type="Google" id="ProtNLM"/>
    </source>
</evidence>
<dbReference type="EMBL" id="LT853882">
    <property type="protein sequence ID" value="SMR00914.1"/>
    <property type="molecule type" value="Genomic_DNA"/>
</dbReference>
<evidence type="ECO:0000313" key="5">
    <source>
        <dbReference type="Proteomes" id="UP000195953"/>
    </source>
</evidence>
<keyword evidence="4" id="KW-1185">Reference proteome</keyword>
<dbReference type="EMBL" id="LT853885">
    <property type="protein sequence ID" value="SMR01636.1"/>
    <property type="molecule type" value="Genomic_DNA"/>
</dbReference>
<reference evidence="3 5" key="1">
    <citation type="submission" date="2017-05" db="EMBL/GenBank/DDBJ databases">
        <authorList>
            <person name="Song R."/>
            <person name="Chenine A.L."/>
            <person name="Ruprecht R.M."/>
        </authorList>
    </citation>
    <scope>NUCLEOTIDE SEQUENCE [LARGE SCALE GENOMIC DNA]</scope>
    <source>
        <strain evidence="3">PD5205</strain>
    </source>
</reference>
<feature type="region of interest" description="Disordered" evidence="1">
    <location>
        <begin position="1"/>
        <end position="33"/>
    </location>
</feature>
<reference evidence="2 4" key="2">
    <citation type="submission" date="2017-05" db="EMBL/GenBank/DDBJ databases">
        <authorList>
            <person name="Blom J."/>
        </authorList>
    </citation>
    <scope>NUCLEOTIDE SEQUENCE [LARGE SCALE GENOMIC DNA]</scope>
    <source>
        <strain evidence="2">PD885</strain>
    </source>
</reference>
<evidence type="ECO:0000313" key="2">
    <source>
        <dbReference type="EMBL" id="SMR00914.1"/>
    </source>
</evidence>
<dbReference type="AlphaFoldDB" id="A0A1Y6HEQ8"/>